<dbReference type="InterPro" id="IPR022671">
    <property type="entry name" value="Ribosomal_uL2_CS"/>
</dbReference>
<reference evidence="9 10" key="1">
    <citation type="submission" date="2017-07" db="EMBL/GenBank/DDBJ databases">
        <title>Recovery of genomes from metagenomes via a dereplication, aggregation, and scoring strategy.</title>
        <authorList>
            <person name="Sieber C.M."/>
            <person name="Probst A.J."/>
            <person name="Sharrar A."/>
            <person name="Thomas B.C."/>
            <person name="Hess M."/>
            <person name="Tringe S.G."/>
            <person name="Banfield J.F."/>
        </authorList>
    </citation>
    <scope>NUCLEOTIDE SEQUENCE [LARGE SCALE GENOMIC DNA]</scope>
    <source>
        <strain evidence="9">JGI_Cruoil_03_44_89</strain>
    </source>
</reference>
<dbReference type="PANTHER" id="PTHR13691:SF5">
    <property type="entry name" value="LARGE RIBOSOMAL SUBUNIT PROTEIN UL2M"/>
    <property type="match status" value="1"/>
</dbReference>
<dbReference type="PANTHER" id="PTHR13691">
    <property type="entry name" value="RIBOSOMAL PROTEIN L2"/>
    <property type="match status" value="1"/>
</dbReference>
<dbReference type="Gene3D" id="4.10.950.10">
    <property type="entry name" value="Ribosomal protein L2, domain 3"/>
    <property type="match status" value="1"/>
</dbReference>
<dbReference type="EMBL" id="NOZQ01000200">
    <property type="protein sequence ID" value="OYD14188.1"/>
    <property type="molecule type" value="Genomic_DNA"/>
</dbReference>
<dbReference type="Proteomes" id="UP000215215">
    <property type="component" value="Unassembled WGS sequence"/>
</dbReference>
<feature type="compositionally biased region" description="Basic residues" evidence="6">
    <location>
        <begin position="252"/>
        <end position="272"/>
    </location>
</feature>
<dbReference type="FunFam" id="2.30.30.30:FF:000001">
    <property type="entry name" value="50S ribosomal protein L2"/>
    <property type="match status" value="1"/>
</dbReference>
<keyword evidence="2 5" id="KW-0689">Ribosomal protein</keyword>
<dbReference type="AlphaFoldDB" id="A0A235BPE6"/>
<evidence type="ECO:0000256" key="3">
    <source>
        <dbReference type="ARBA" id="ARBA00023274"/>
    </source>
</evidence>
<comment type="function">
    <text evidence="5">One of the primary rRNA binding proteins. Required for association of the 30S and 50S subunits to form the 70S ribosome, for tRNA binding and peptide bond formation. It has been suggested to have peptidyltransferase activity; this is somewhat controversial. Makes several contacts with the 16S rRNA in the 70S ribosome.</text>
</comment>
<dbReference type="GO" id="GO:0002181">
    <property type="term" value="P:cytoplasmic translation"/>
    <property type="evidence" value="ECO:0007669"/>
    <property type="project" value="TreeGrafter"/>
</dbReference>
<evidence type="ECO:0000256" key="4">
    <source>
        <dbReference type="ARBA" id="ARBA00035242"/>
    </source>
</evidence>
<comment type="similarity">
    <text evidence="1 5">Belongs to the universal ribosomal protein uL2 family.</text>
</comment>
<evidence type="ECO:0000259" key="8">
    <source>
        <dbReference type="SMART" id="SM01383"/>
    </source>
</evidence>
<dbReference type="InterPro" id="IPR002171">
    <property type="entry name" value="Ribosomal_uL2"/>
</dbReference>
<dbReference type="FunFam" id="4.10.950.10:FF:000001">
    <property type="entry name" value="50S ribosomal protein L2"/>
    <property type="match status" value="1"/>
</dbReference>
<evidence type="ECO:0000256" key="6">
    <source>
        <dbReference type="SAM" id="MobiDB-lite"/>
    </source>
</evidence>
<dbReference type="Gene3D" id="2.40.50.140">
    <property type="entry name" value="Nucleic acid-binding proteins"/>
    <property type="match status" value="1"/>
</dbReference>
<keyword evidence="5" id="KW-0699">rRNA-binding</keyword>
<feature type="domain" description="Large ribosomal subunit protein uL2 C-terminal" evidence="7">
    <location>
        <begin position="123"/>
        <end position="250"/>
    </location>
</feature>
<dbReference type="InterPro" id="IPR008991">
    <property type="entry name" value="Translation_prot_SH3-like_sf"/>
</dbReference>
<comment type="subunit">
    <text evidence="5">Part of the 50S ribosomal subunit. Forms a bridge to the 30S subunit in the 70S ribosome.</text>
</comment>
<gene>
    <name evidence="5" type="primary">rplB</name>
    <name evidence="9" type="ORF">CH333_08770</name>
</gene>
<evidence type="ECO:0000256" key="1">
    <source>
        <dbReference type="ARBA" id="ARBA00005636"/>
    </source>
</evidence>
<comment type="caution">
    <text evidence="9">The sequence shown here is derived from an EMBL/GenBank/DDBJ whole genome shotgun (WGS) entry which is preliminary data.</text>
</comment>
<dbReference type="SUPFAM" id="SSF50249">
    <property type="entry name" value="Nucleic acid-binding proteins"/>
    <property type="match status" value="1"/>
</dbReference>
<evidence type="ECO:0000259" key="7">
    <source>
        <dbReference type="SMART" id="SM01382"/>
    </source>
</evidence>
<dbReference type="InterPro" id="IPR005880">
    <property type="entry name" value="Ribosomal_uL2_bac/org-type"/>
</dbReference>
<feature type="compositionally biased region" description="Polar residues" evidence="6">
    <location>
        <begin position="1"/>
        <end position="10"/>
    </location>
</feature>
<dbReference type="InterPro" id="IPR014722">
    <property type="entry name" value="Rib_uL2_dom2"/>
</dbReference>
<dbReference type="NCBIfam" id="TIGR01171">
    <property type="entry name" value="rplB_bact"/>
    <property type="match status" value="1"/>
</dbReference>
<evidence type="ECO:0000256" key="2">
    <source>
        <dbReference type="ARBA" id="ARBA00022980"/>
    </source>
</evidence>
<dbReference type="InterPro" id="IPR012340">
    <property type="entry name" value="NA-bd_OB-fold"/>
</dbReference>
<dbReference type="PROSITE" id="PS00467">
    <property type="entry name" value="RIBOSOMAL_L2"/>
    <property type="match status" value="1"/>
</dbReference>
<accession>A0A235BPE6</accession>
<dbReference type="SUPFAM" id="SSF50104">
    <property type="entry name" value="Translation proteins SH3-like domain"/>
    <property type="match status" value="1"/>
</dbReference>
<evidence type="ECO:0000313" key="10">
    <source>
        <dbReference type="Proteomes" id="UP000215215"/>
    </source>
</evidence>
<evidence type="ECO:0000313" key="9">
    <source>
        <dbReference type="EMBL" id="OYD14188.1"/>
    </source>
</evidence>
<dbReference type="SMART" id="SM01382">
    <property type="entry name" value="Ribosomal_L2_C"/>
    <property type="match status" value="1"/>
</dbReference>
<dbReference type="InterPro" id="IPR014726">
    <property type="entry name" value="Ribosomal_uL2_dom3"/>
</dbReference>
<dbReference type="GO" id="GO:0016740">
    <property type="term" value="F:transferase activity"/>
    <property type="evidence" value="ECO:0007669"/>
    <property type="project" value="InterPro"/>
</dbReference>
<name>A0A235BPE6_UNCW3</name>
<dbReference type="Pfam" id="PF00181">
    <property type="entry name" value="Ribosomal_L2_N"/>
    <property type="match status" value="1"/>
</dbReference>
<feature type="region of interest" description="Disordered" evidence="6">
    <location>
        <begin position="1"/>
        <end position="44"/>
    </location>
</feature>
<sequence>MAKKVNPTSPSRRHMTFEDFSSLSKGRPPKSLLRPLKSKAGRDTKGRITVRHRGGGAKRFLRLVDFKRDKHGIEAKVTHIEYDPNRGARIARVSYADGEKRYIICPVGLSVGDSVISGPDAPIKVGNALTLRNIPSGMDIHNVELEPGRGGKLVRAAGTSAKILAKEGDYAHVKLSSGEVRLVHLNCHATLGQVSNPGHRAVVIGKAGRRRHMGRRPMVRGTAMNPVDHPMGGGEGKSKGHIPRSPTGIPAKGKKTRKKRKTSNKFILKRRK</sequence>
<keyword evidence="5" id="KW-0694">RNA-binding</keyword>
<dbReference type="GO" id="GO:0015934">
    <property type="term" value="C:large ribosomal subunit"/>
    <property type="evidence" value="ECO:0007669"/>
    <property type="project" value="InterPro"/>
</dbReference>
<dbReference type="PIRSF" id="PIRSF002158">
    <property type="entry name" value="Ribosomal_L2"/>
    <property type="match status" value="1"/>
</dbReference>
<proteinExistence type="inferred from homology"/>
<dbReference type="Gene3D" id="2.30.30.30">
    <property type="match status" value="1"/>
</dbReference>
<feature type="region of interest" description="Disordered" evidence="6">
    <location>
        <begin position="220"/>
        <end position="272"/>
    </location>
</feature>
<dbReference type="GO" id="GO:0019843">
    <property type="term" value="F:rRNA binding"/>
    <property type="evidence" value="ECO:0007669"/>
    <property type="project" value="UniProtKB-UniRule"/>
</dbReference>
<dbReference type="GO" id="GO:0003735">
    <property type="term" value="F:structural constituent of ribosome"/>
    <property type="evidence" value="ECO:0007669"/>
    <property type="project" value="InterPro"/>
</dbReference>
<feature type="domain" description="Large ribosomal subunit protein uL2 RNA-binding" evidence="8">
    <location>
        <begin position="41"/>
        <end position="117"/>
    </location>
</feature>
<dbReference type="InterPro" id="IPR022669">
    <property type="entry name" value="Ribosomal_uL2_C"/>
</dbReference>
<keyword evidence="3 5" id="KW-0687">Ribonucleoprotein</keyword>
<protein>
    <recommendedName>
        <fullName evidence="4 5">Large ribosomal subunit protein uL2</fullName>
    </recommendedName>
</protein>
<dbReference type="Pfam" id="PF03947">
    <property type="entry name" value="Ribosomal_L2_C"/>
    <property type="match status" value="1"/>
</dbReference>
<dbReference type="FunFam" id="2.40.50.140:FF:000003">
    <property type="entry name" value="50S ribosomal protein L2"/>
    <property type="match status" value="1"/>
</dbReference>
<organism evidence="9 10">
    <name type="scientific">candidate division WOR-3 bacterium JGI_Cruoil_03_44_89</name>
    <dbReference type="NCBI Taxonomy" id="1973748"/>
    <lineage>
        <taxon>Bacteria</taxon>
        <taxon>Bacteria division WOR-3</taxon>
    </lineage>
</organism>
<dbReference type="InterPro" id="IPR022666">
    <property type="entry name" value="Ribosomal_uL2_RNA-bd_dom"/>
</dbReference>
<evidence type="ECO:0000256" key="5">
    <source>
        <dbReference type="HAMAP-Rule" id="MF_01320"/>
    </source>
</evidence>
<dbReference type="HAMAP" id="MF_01320_B">
    <property type="entry name" value="Ribosomal_uL2_B"/>
    <property type="match status" value="1"/>
</dbReference>
<dbReference type="SMART" id="SM01383">
    <property type="entry name" value="Ribosomal_L2"/>
    <property type="match status" value="1"/>
</dbReference>